<dbReference type="Proteomes" id="UP000050836">
    <property type="component" value="Unassembled WGS sequence"/>
</dbReference>
<comment type="caution">
    <text evidence="2">The sequence shown here is derived from an EMBL/GenBank/DDBJ whole genome shotgun (WGS) entry which is preliminary data.</text>
</comment>
<accession>A0A0R0AQT3</accession>
<feature type="chain" id="PRO_5006391157" description="Peptidase inhibitor I78 family protein" evidence="1">
    <location>
        <begin position="36"/>
        <end position="106"/>
    </location>
</feature>
<organism evidence="2 3">
    <name type="scientific">Stenotrophomonas pictorum JCM 9942</name>
    <dbReference type="NCBI Taxonomy" id="1236960"/>
    <lineage>
        <taxon>Bacteria</taxon>
        <taxon>Pseudomonadati</taxon>
        <taxon>Pseudomonadota</taxon>
        <taxon>Gammaproteobacteria</taxon>
        <taxon>Lysobacterales</taxon>
        <taxon>Lysobacteraceae</taxon>
        <taxon>Stenotrophomonas</taxon>
    </lineage>
</organism>
<dbReference type="EMBL" id="LLXS01000008">
    <property type="protein sequence ID" value="KRG44298.1"/>
    <property type="molecule type" value="Genomic_DNA"/>
</dbReference>
<name>A0A0R0AQT3_9GAMM</name>
<evidence type="ECO:0000256" key="1">
    <source>
        <dbReference type="SAM" id="SignalP"/>
    </source>
</evidence>
<dbReference type="AlphaFoldDB" id="A0A0R0AQT3"/>
<keyword evidence="1" id="KW-0732">Signal</keyword>
<reference evidence="2 3" key="1">
    <citation type="submission" date="2015-10" db="EMBL/GenBank/DDBJ databases">
        <title>Genome sequencing and analysis of members of genus Stenotrophomonas.</title>
        <authorList>
            <person name="Patil P.P."/>
            <person name="Midha S."/>
            <person name="Patil P.B."/>
        </authorList>
    </citation>
    <scope>NUCLEOTIDE SEQUENCE [LARGE SCALE GENOMIC DNA]</scope>
    <source>
        <strain evidence="2 3">JCM 9942</strain>
    </source>
</reference>
<protein>
    <recommendedName>
        <fullName evidence="4">Peptidase inhibitor I78 family protein</fullName>
    </recommendedName>
</protein>
<evidence type="ECO:0000313" key="2">
    <source>
        <dbReference type="EMBL" id="KRG44298.1"/>
    </source>
</evidence>
<gene>
    <name evidence="2" type="ORF">ARC78_05780</name>
</gene>
<dbReference type="RefSeq" id="WP_057505774.1">
    <property type="nucleotide sequence ID" value="NZ_LLXS01000008.1"/>
</dbReference>
<keyword evidence="3" id="KW-1185">Reference proteome</keyword>
<dbReference type="Gene3D" id="3.30.10.10">
    <property type="entry name" value="Trypsin Inhibitor V, subunit A"/>
    <property type="match status" value="1"/>
</dbReference>
<evidence type="ECO:0008006" key="4">
    <source>
        <dbReference type="Google" id="ProtNLM"/>
    </source>
</evidence>
<proteinExistence type="predicted"/>
<sequence>MSEFSAASPTLRLPAFALLLAVGLAACQSAPPAAADPDFGLCRDATLQWAVGKVNDEPTIRRLKRESGAGLVNPIGPASITTRDIRKDRLRVFVDANNVITAVRCE</sequence>
<feature type="signal peptide" evidence="1">
    <location>
        <begin position="1"/>
        <end position="35"/>
    </location>
</feature>
<evidence type="ECO:0000313" key="3">
    <source>
        <dbReference type="Proteomes" id="UP000050836"/>
    </source>
</evidence>